<comment type="caution">
    <text evidence="1">The sequence shown here is derived from an EMBL/GenBank/DDBJ whole genome shotgun (WGS) entry which is preliminary data.</text>
</comment>
<reference evidence="1" key="1">
    <citation type="journal article" date="2020" name="bioRxiv">
        <title>A rank-normalized archaeal taxonomy based on genome phylogeny resolves widespread incomplete and uneven classifications.</title>
        <authorList>
            <person name="Rinke C."/>
            <person name="Chuvochina M."/>
            <person name="Mussig A.J."/>
            <person name="Chaumeil P.-A."/>
            <person name="Waite D.W."/>
            <person name="Whitman W.B."/>
            <person name="Parks D.H."/>
            <person name="Hugenholtz P."/>
        </authorList>
    </citation>
    <scope>NUCLEOTIDE SEQUENCE</scope>
    <source>
        <strain evidence="1">UBA8838</strain>
    </source>
</reference>
<accession>A0A832T8Y3</accession>
<dbReference type="AlphaFoldDB" id="A0A832T8Y3"/>
<name>A0A832T8Y3_9CREN</name>
<organism evidence="1 2">
    <name type="scientific">Sulfurisphaera tokodaii</name>
    <dbReference type="NCBI Taxonomy" id="111955"/>
    <lineage>
        <taxon>Archaea</taxon>
        <taxon>Thermoproteota</taxon>
        <taxon>Thermoprotei</taxon>
        <taxon>Sulfolobales</taxon>
        <taxon>Sulfolobaceae</taxon>
        <taxon>Sulfurisphaera</taxon>
    </lineage>
</organism>
<evidence type="ECO:0000313" key="1">
    <source>
        <dbReference type="EMBL" id="HII74010.1"/>
    </source>
</evidence>
<proteinExistence type="predicted"/>
<gene>
    <name evidence="1" type="ORF">HA332_06450</name>
</gene>
<sequence>MIRNIKIFKNYSHDTLIHIPLDKFYRVINLIKETLQNKVLIHGDVETINSEVVVDTTIMSEKNNFKFIDLFLKKEGIRISFKPPTLLIK</sequence>
<evidence type="ECO:0000313" key="2">
    <source>
        <dbReference type="Proteomes" id="UP000646844"/>
    </source>
</evidence>
<dbReference type="Proteomes" id="UP000646844">
    <property type="component" value="Unassembled WGS sequence"/>
</dbReference>
<dbReference type="EMBL" id="DUJO01000025">
    <property type="protein sequence ID" value="HII74010.1"/>
    <property type="molecule type" value="Genomic_DNA"/>
</dbReference>
<protein>
    <submittedName>
        <fullName evidence="1">Uncharacterized protein</fullName>
    </submittedName>
</protein>